<comment type="caution">
    <text evidence="1">The sequence shown here is derived from an EMBL/GenBank/DDBJ whole genome shotgun (WGS) entry which is preliminary data.</text>
</comment>
<organism evidence="1 2">
    <name type="scientific">Filimonas zeae</name>
    <dbReference type="NCBI Taxonomy" id="1737353"/>
    <lineage>
        <taxon>Bacteria</taxon>
        <taxon>Pseudomonadati</taxon>
        <taxon>Bacteroidota</taxon>
        <taxon>Chitinophagia</taxon>
        <taxon>Chitinophagales</taxon>
        <taxon>Chitinophagaceae</taxon>
        <taxon>Filimonas</taxon>
    </lineage>
</organism>
<protein>
    <submittedName>
        <fullName evidence="1">Uncharacterized protein</fullName>
    </submittedName>
</protein>
<gene>
    <name evidence="1" type="ORF">GCM10011379_03500</name>
</gene>
<dbReference type="Proteomes" id="UP000627292">
    <property type="component" value="Unassembled WGS sequence"/>
</dbReference>
<accession>A0A917MQJ2</accession>
<dbReference type="EMBL" id="BMIB01000001">
    <property type="protein sequence ID" value="GGH58104.1"/>
    <property type="molecule type" value="Genomic_DNA"/>
</dbReference>
<reference evidence="1" key="2">
    <citation type="submission" date="2020-09" db="EMBL/GenBank/DDBJ databases">
        <authorList>
            <person name="Sun Q."/>
            <person name="Zhou Y."/>
        </authorList>
    </citation>
    <scope>NUCLEOTIDE SEQUENCE</scope>
    <source>
        <strain evidence="1">CGMCC 1.15290</strain>
    </source>
</reference>
<evidence type="ECO:0000313" key="1">
    <source>
        <dbReference type="EMBL" id="GGH58104.1"/>
    </source>
</evidence>
<sequence>MVATLRRSRPVTLDIQLLAIQPHNNLVIQRKGKLLNPHLPIWNNKNVCTTPVAVAFDIGNDRKPQLEVQLAVGGNVGQGVLEIFAANSILLFRGLFNRSQTVMATAVYTPEVLSQLQDDMLYLQLTMDDGTQVPLGTIPVEMYWMNIAELPDAVHRNGIPVELLQALCSAVTLASYFPSEAAYMYPVQAIVQSLFNNQGPRLDVYSGAARFVTVNNFNNITLHYQAWRAAQAVGGAVASSFDIAAVLQYLLCSYGYRTYYCLLARTGYLSLTNLLGRGLSNNPLYAATDMPVVSPAATGRTAWSNHSFVYIPAYGVVADAAVGPHMGYEMMGDYLTQLLDQAYYKQAALPEPGEHTVEQYTGVTSTDTISSVHTLPHFTHTAAFIQENDFSFKSFCVLATKAIAGKWPEPETIPYLRGAWNTFYTELVPGAEEVMQLWMLRRDDALITVKLYVVSGNNELAYNRFVAQAALSQTEKPAMKADTPGMGHFSAHSAVEGENRYIWVYHNAVLELTSSDTDLDLNLIASWYFAWASNNLAEEVTYCLPSTDVTCNGNGDFPGKEFVVTLDTSESTLLHFTQTGKGVRLTGRDARRLEFEITAGFQASLQLLIINKDTLLVNTAHLKPSGL</sequence>
<dbReference type="AlphaFoldDB" id="A0A917MQJ2"/>
<evidence type="ECO:0000313" key="2">
    <source>
        <dbReference type="Proteomes" id="UP000627292"/>
    </source>
</evidence>
<keyword evidence="2" id="KW-1185">Reference proteome</keyword>
<reference evidence="1" key="1">
    <citation type="journal article" date="2014" name="Int. J. Syst. Evol. Microbiol.">
        <title>Complete genome sequence of Corynebacterium casei LMG S-19264T (=DSM 44701T), isolated from a smear-ripened cheese.</title>
        <authorList>
            <consortium name="US DOE Joint Genome Institute (JGI-PGF)"/>
            <person name="Walter F."/>
            <person name="Albersmeier A."/>
            <person name="Kalinowski J."/>
            <person name="Ruckert C."/>
        </authorList>
    </citation>
    <scope>NUCLEOTIDE SEQUENCE</scope>
    <source>
        <strain evidence="1">CGMCC 1.15290</strain>
    </source>
</reference>
<name>A0A917MQJ2_9BACT</name>
<dbReference type="RefSeq" id="WP_188950107.1">
    <property type="nucleotide sequence ID" value="NZ_BMIB01000001.1"/>
</dbReference>
<proteinExistence type="predicted"/>